<keyword evidence="16" id="KW-1185">Reference proteome</keyword>
<dbReference type="Ensembl" id="ENSPMRT00000012774.1">
    <property type="protein sequence ID" value="ENSPMRP00000011962.1"/>
    <property type="gene ID" value="ENSPMRG00000007989.1"/>
</dbReference>
<feature type="transmembrane region" description="Helical" evidence="13">
    <location>
        <begin position="138"/>
        <end position="162"/>
    </location>
</feature>
<dbReference type="AlphaFoldDB" id="A0A670IL42"/>
<feature type="transmembrane region" description="Helical" evidence="13">
    <location>
        <begin position="97"/>
        <end position="118"/>
    </location>
</feature>
<protein>
    <recommendedName>
        <fullName evidence="14">G-protein coupled receptors family 1 profile domain-containing protein</fullName>
    </recommendedName>
</protein>
<reference evidence="15 16" key="1">
    <citation type="journal article" date="2019" name="Proc. Natl. Acad. Sci. U.S.A.">
        <title>Regulatory changes in pterin and carotenoid genes underlie balanced color polymorphisms in the wall lizard.</title>
        <authorList>
            <person name="Andrade P."/>
            <person name="Pinho C."/>
            <person name="Perez I de Lanuza G."/>
            <person name="Afonso S."/>
            <person name="Brejcha J."/>
            <person name="Rubin C.J."/>
            <person name="Wallerman O."/>
            <person name="Pereira P."/>
            <person name="Sabatino S.J."/>
            <person name="Bellati A."/>
            <person name="Pellitteri-Rosa D."/>
            <person name="Bosakova Z."/>
            <person name="Bunikis I."/>
            <person name="Carretero M.A."/>
            <person name="Feiner N."/>
            <person name="Marsik P."/>
            <person name="Pauperio F."/>
            <person name="Salvi D."/>
            <person name="Soler L."/>
            <person name="While G.M."/>
            <person name="Uller T."/>
            <person name="Font E."/>
            <person name="Andersson L."/>
            <person name="Carneiro M."/>
        </authorList>
    </citation>
    <scope>NUCLEOTIDE SEQUENCE</scope>
</reference>
<name>A0A670IL42_PODMU</name>
<dbReference type="GO" id="GO:0005886">
    <property type="term" value="C:plasma membrane"/>
    <property type="evidence" value="ECO:0007669"/>
    <property type="project" value="TreeGrafter"/>
</dbReference>
<dbReference type="SUPFAM" id="SSF81321">
    <property type="entry name" value="Family A G protein-coupled receptor-like"/>
    <property type="match status" value="2"/>
</dbReference>
<evidence type="ECO:0000313" key="16">
    <source>
        <dbReference type="Proteomes" id="UP000472272"/>
    </source>
</evidence>
<evidence type="ECO:0000256" key="3">
    <source>
        <dbReference type="ARBA" id="ARBA00022553"/>
    </source>
</evidence>
<dbReference type="Proteomes" id="UP000472272">
    <property type="component" value="Chromosome 8"/>
</dbReference>
<dbReference type="OMA" id="CTDEFYN"/>
<evidence type="ECO:0000256" key="2">
    <source>
        <dbReference type="ARBA" id="ARBA00022475"/>
    </source>
</evidence>
<feature type="transmembrane region" description="Helical" evidence="13">
    <location>
        <begin position="62"/>
        <end position="85"/>
    </location>
</feature>
<dbReference type="GO" id="GO:0006954">
    <property type="term" value="P:inflammatory response"/>
    <property type="evidence" value="ECO:0007669"/>
    <property type="project" value="TreeGrafter"/>
</dbReference>
<keyword evidence="5 13" id="KW-1133">Transmembrane helix</keyword>
<keyword evidence="3" id="KW-0597">Phosphoprotein</keyword>
<dbReference type="Gene3D" id="1.20.1070.10">
    <property type="entry name" value="Rhodopsin 7-helix transmembrane proteins"/>
    <property type="match status" value="2"/>
</dbReference>
<evidence type="ECO:0000259" key="14">
    <source>
        <dbReference type="PROSITE" id="PS50262"/>
    </source>
</evidence>
<keyword evidence="6 12" id="KW-0297">G-protein coupled receptor</keyword>
<proteinExistence type="inferred from homology"/>
<evidence type="ECO:0000256" key="4">
    <source>
        <dbReference type="ARBA" id="ARBA00022692"/>
    </source>
</evidence>
<dbReference type="GeneTree" id="ENSGT00950000182966"/>
<keyword evidence="8 12" id="KW-0675">Receptor</keyword>
<accession>A0A670IL42</accession>
<dbReference type="PROSITE" id="PS00237">
    <property type="entry name" value="G_PROTEIN_RECEP_F1_1"/>
    <property type="match status" value="1"/>
</dbReference>
<sequence>MALLNITDTHSSSTVEEVSWVKASLLPSLFLGACFLVGMPGNGLVVWTVLTKFPQRSFTINVILNLALADLIVMLTAPFWIYYFLNSWVFGNVMCRLLLYLVYLTVYASIFFITLMSLHRFAVVVFPFTSQMWRRQRVVCRTLLAVWLLAGVFACPTLISASSLNKVGECTDEIYFSDEHRLVVNILETLFAFVIPFSILSICYTCMMRRIRTLRRCKEMKTGKLVAAVVGAFFVCCLPYHILNLIIISAKALLETLVAAVVGAFFVCWLPYHILNLKAKALLETTEALNNLHGSVCFLSSCLNPILYAFAARSFRGGLRETNFAKLFAKMQEDTEQKLTREGTASVGSSLNVNDLNLPPIPSSAGYLGTQDRRYSWQVLS</sequence>
<evidence type="ECO:0000256" key="7">
    <source>
        <dbReference type="ARBA" id="ARBA00023136"/>
    </source>
</evidence>
<dbReference type="InterPro" id="IPR000276">
    <property type="entry name" value="GPCR_Rhodpsn"/>
</dbReference>
<feature type="transmembrane region" description="Helical" evidence="13">
    <location>
        <begin position="182"/>
        <end position="204"/>
    </location>
</feature>
<reference evidence="15" key="2">
    <citation type="submission" date="2025-08" db="UniProtKB">
        <authorList>
            <consortium name="Ensembl"/>
        </authorList>
    </citation>
    <scope>IDENTIFICATION</scope>
</reference>
<keyword evidence="4 12" id="KW-0812">Transmembrane</keyword>
<feature type="domain" description="G-protein coupled receptors family 1 profile" evidence="14">
    <location>
        <begin position="41"/>
        <end position="308"/>
    </location>
</feature>
<dbReference type="InterPro" id="IPR017452">
    <property type="entry name" value="GPCR_Rhodpsn_7TM"/>
</dbReference>
<reference evidence="15" key="3">
    <citation type="submission" date="2025-09" db="UniProtKB">
        <authorList>
            <consortium name="Ensembl"/>
        </authorList>
    </citation>
    <scope>IDENTIFICATION</scope>
</reference>
<dbReference type="PROSITE" id="PS50262">
    <property type="entry name" value="G_PROTEIN_RECEP_F1_2"/>
    <property type="match status" value="1"/>
</dbReference>
<keyword evidence="2" id="KW-1003">Cell membrane</keyword>
<evidence type="ECO:0000256" key="13">
    <source>
        <dbReference type="SAM" id="Phobius"/>
    </source>
</evidence>
<evidence type="ECO:0000256" key="1">
    <source>
        <dbReference type="ARBA" id="ARBA00004651"/>
    </source>
</evidence>
<keyword evidence="9" id="KW-0325">Glycoprotein</keyword>
<dbReference type="PRINTS" id="PR00237">
    <property type="entry name" value="GPCRRHODOPSN"/>
</dbReference>
<evidence type="ECO:0000256" key="10">
    <source>
        <dbReference type="ARBA" id="ARBA00023224"/>
    </source>
</evidence>
<dbReference type="GO" id="GO:0004930">
    <property type="term" value="F:G protein-coupled receptor activity"/>
    <property type="evidence" value="ECO:0007669"/>
    <property type="project" value="UniProtKB-KW"/>
</dbReference>
<feature type="transmembrane region" description="Helical" evidence="13">
    <location>
        <begin position="253"/>
        <end position="272"/>
    </location>
</feature>
<evidence type="ECO:0000256" key="11">
    <source>
        <dbReference type="ARBA" id="ARBA00025736"/>
    </source>
</evidence>
<evidence type="ECO:0000256" key="8">
    <source>
        <dbReference type="ARBA" id="ARBA00023170"/>
    </source>
</evidence>
<dbReference type="GO" id="GO:0004875">
    <property type="term" value="F:complement receptor activity"/>
    <property type="evidence" value="ECO:0007669"/>
    <property type="project" value="TreeGrafter"/>
</dbReference>
<evidence type="ECO:0000256" key="12">
    <source>
        <dbReference type="RuleBase" id="RU000688"/>
    </source>
</evidence>
<dbReference type="PANTHER" id="PTHR24225">
    <property type="entry name" value="CHEMOTACTIC RECEPTOR"/>
    <property type="match status" value="1"/>
</dbReference>
<dbReference type="InterPro" id="IPR000826">
    <property type="entry name" value="Formyl_rcpt-rel"/>
</dbReference>
<evidence type="ECO:0000256" key="5">
    <source>
        <dbReference type="ARBA" id="ARBA00022989"/>
    </source>
</evidence>
<organism evidence="15 16">
    <name type="scientific">Podarcis muralis</name>
    <name type="common">Wall lizard</name>
    <name type="synonym">Lacerta muralis</name>
    <dbReference type="NCBI Taxonomy" id="64176"/>
    <lineage>
        <taxon>Eukaryota</taxon>
        <taxon>Metazoa</taxon>
        <taxon>Chordata</taxon>
        <taxon>Craniata</taxon>
        <taxon>Vertebrata</taxon>
        <taxon>Euteleostomi</taxon>
        <taxon>Lepidosauria</taxon>
        <taxon>Squamata</taxon>
        <taxon>Bifurcata</taxon>
        <taxon>Unidentata</taxon>
        <taxon>Episquamata</taxon>
        <taxon>Laterata</taxon>
        <taxon>Lacertibaenia</taxon>
        <taxon>Lacertidae</taxon>
        <taxon>Podarcis</taxon>
    </lineage>
</organism>
<keyword evidence="7 13" id="KW-0472">Membrane</keyword>
<evidence type="ECO:0000256" key="9">
    <source>
        <dbReference type="ARBA" id="ARBA00023180"/>
    </source>
</evidence>
<evidence type="ECO:0000256" key="6">
    <source>
        <dbReference type="ARBA" id="ARBA00023040"/>
    </source>
</evidence>
<comment type="similarity">
    <text evidence="11">Belongs to the chemokine-like receptor (CMKLR) family.</text>
</comment>
<dbReference type="PANTHER" id="PTHR24225:SF72">
    <property type="entry name" value="G-PROTEIN COUPLED RECEPTORS FAMILY 1 PROFILE DOMAIN-CONTAINING PROTEIN-RELATED"/>
    <property type="match status" value="1"/>
</dbReference>
<keyword evidence="10 12" id="KW-0807">Transducer</keyword>
<dbReference type="Pfam" id="PF00001">
    <property type="entry name" value="7tm_1"/>
    <property type="match status" value="2"/>
</dbReference>
<dbReference type="GO" id="GO:0007204">
    <property type="term" value="P:positive regulation of cytosolic calcium ion concentration"/>
    <property type="evidence" value="ECO:0007669"/>
    <property type="project" value="TreeGrafter"/>
</dbReference>
<feature type="transmembrane region" description="Helical" evidence="13">
    <location>
        <begin position="225"/>
        <end position="247"/>
    </location>
</feature>
<dbReference type="GO" id="GO:0007200">
    <property type="term" value="P:phospholipase C-activating G protein-coupled receptor signaling pathway"/>
    <property type="evidence" value="ECO:0007669"/>
    <property type="project" value="TreeGrafter"/>
</dbReference>
<evidence type="ECO:0000313" key="15">
    <source>
        <dbReference type="Ensembl" id="ENSPMRP00000011962.1"/>
    </source>
</evidence>
<comment type="similarity">
    <text evidence="12">Belongs to the G-protein coupled receptor 1 family.</text>
</comment>
<comment type="subcellular location">
    <subcellularLocation>
        <location evidence="1">Cell membrane</location>
        <topology evidence="1">Multi-pass membrane protein</topology>
    </subcellularLocation>
</comment>
<feature type="transmembrane region" description="Helical" evidence="13">
    <location>
        <begin position="29"/>
        <end position="50"/>
    </location>
</feature>